<evidence type="ECO:0000259" key="2">
    <source>
        <dbReference type="Pfam" id="PF13485"/>
    </source>
</evidence>
<feature type="chain" id="PRO_5015450818" description="Peptidase MA-like domain-containing protein" evidence="1">
    <location>
        <begin position="31"/>
        <end position="392"/>
    </location>
</feature>
<organism evidence="3 4">
    <name type="scientific">Melghirimyces profundicolus</name>
    <dbReference type="NCBI Taxonomy" id="1242148"/>
    <lineage>
        <taxon>Bacteria</taxon>
        <taxon>Bacillati</taxon>
        <taxon>Bacillota</taxon>
        <taxon>Bacilli</taxon>
        <taxon>Bacillales</taxon>
        <taxon>Thermoactinomycetaceae</taxon>
        <taxon>Melghirimyces</taxon>
    </lineage>
</organism>
<feature type="domain" description="Peptidase MA-like" evidence="2">
    <location>
        <begin position="170"/>
        <end position="339"/>
    </location>
</feature>
<proteinExistence type="predicted"/>
<dbReference type="Pfam" id="PF13485">
    <property type="entry name" value="Peptidase_MA_2"/>
    <property type="match status" value="1"/>
</dbReference>
<protein>
    <recommendedName>
        <fullName evidence="2">Peptidase MA-like domain-containing protein</fullName>
    </recommendedName>
</protein>
<keyword evidence="4" id="KW-1185">Reference proteome</keyword>
<dbReference type="EMBL" id="QBKR01000041">
    <property type="protein sequence ID" value="PTX49340.1"/>
    <property type="molecule type" value="Genomic_DNA"/>
</dbReference>
<name>A0A2T6AZV9_9BACL</name>
<evidence type="ECO:0000313" key="3">
    <source>
        <dbReference type="EMBL" id="PTX49340.1"/>
    </source>
</evidence>
<keyword evidence="1" id="KW-0732">Signal</keyword>
<dbReference type="OrthoDB" id="57539at2"/>
<feature type="signal peptide" evidence="1">
    <location>
        <begin position="1"/>
        <end position="30"/>
    </location>
</feature>
<dbReference type="RefSeq" id="WP_108026487.1">
    <property type="nucleotide sequence ID" value="NZ_QBKR01000041.1"/>
</dbReference>
<accession>A0A2T6AZV9</accession>
<evidence type="ECO:0000313" key="4">
    <source>
        <dbReference type="Proteomes" id="UP000244240"/>
    </source>
</evidence>
<reference evidence="3 4" key="1">
    <citation type="submission" date="2018-04" db="EMBL/GenBank/DDBJ databases">
        <title>Genomic Encyclopedia of Archaeal and Bacterial Type Strains, Phase II (KMG-II): from individual species to whole genera.</title>
        <authorList>
            <person name="Goeker M."/>
        </authorList>
    </citation>
    <scope>NUCLEOTIDE SEQUENCE [LARGE SCALE GENOMIC DNA]</scope>
    <source>
        <strain evidence="3 4">DSM 45787</strain>
    </source>
</reference>
<dbReference type="InterPro" id="IPR039568">
    <property type="entry name" value="Peptidase_MA-like_dom"/>
</dbReference>
<dbReference type="Proteomes" id="UP000244240">
    <property type="component" value="Unassembled WGS sequence"/>
</dbReference>
<evidence type="ECO:0000256" key="1">
    <source>
        <dbReference type="SAM" id="SignalP"/>
    </source>
</evidence>
<comment type="caution">
    <text evidence="3">The sequence shown here is derived from an EMBL/GenBank/DDBJ whole genome shotgun (WGS) entry which is preliminary data.</text>
</comment>
<sequence length="392" mass="45891">MLKKTVILCLALICVAGLSGWLAFPTPVDATPAEPVQQKIKELIRNKETAVNQKDKKRFLSVLNPSYPFYVQEQKRWFEDAVRWVDPGSYRLRVISMIPEKEHQIRAWVEQRYTRQGRVFAIRFPLLFQETEKGWKDSDFPFLHTTRGNVVIRYTDEGLREQASIALESAHKAIQELGRKMDWTPRHSIEVKIYHRPELFRQSVKPSLPAWAGGWHESGESVKLIGAKGFSDQQFISSVLVHEMTHMMVSDTTGDNAAYWLQEGAAEYFQTHLLPGLRTQEEKKYEKPRWRMSRLEKLNLEHLHEEEASHYYTQCYQLFRYLMNTYGEKKVRRLFSVLQLSPEEDKETVDKISLVNQRTREAVKKVFGKSLAEIERDWIRDMKKKKSTLAAG</sequence>
<dbReference type="AlphaFoldDB" id="A0A2T6AZV9"/>
<gene>
    <name evidence="3" type="ORF">C8P63_1412</name>
</gene>